<proteinExistence type="predicted"/>
<dbReference type="EMBL" id="ML977347">
    <property type="protein sequence ID" value="KAF2108510.1"/>
    <property type="molecule type" value="Genomic_DNA"/>
</dbReference>
<dbReference type="AlphaFoldDB" id="A0A6A5YNF6"/>
<dbReference type="InterPro" id="IPR052895">
    <property type="entry name" value="HetReg/Transcr_Mod"/>
</dbReference>
<accession>A0A6A5YNF6</accession>
<feature type="domain" description="Heterokaryon incompatibility" evidence="2">
    <location>
        <begin position="60"/>
        <end position="250"/>
    </location>
</feature>
<keyword evidence="1" id="KW-1133">Transmembrane helix</keyword>
<sequence>MTTTNTDNVSDLYACLPLPRESKFIRVLDVYGPSRLDDSDSSIQCDLRVINLNSENYPSFAALSYVWGIEAAEGHFITCGGCTLRVTPNCHSALRYLKEKLGNFTIWIDAICINQKDEGEKMNQILLMGEIYSKAETMYVWLGEGNTATNRAMAYLKTAGYLRWFFRHGKTFEEELRQPRHWTAVWFAFIACFNLPVGLSRSSNHGLNQALPYVGRLDSGEPSGIVYTSYQDMNDLLDREWVRRIWTYQEILLASNPIVVCGGFHLPWARFSLGVTFLEYSGINYQEGNPIIATLNTWAQIVSSRDHLVSSDATYFANIQSCRRKDMPQTSLQRYRKFIVGVSQRTIWLRWLNTLFMFFGLSVTFVVVTIWIVLRKGYGTPAIRSTIPSRVVNAATKASSSAAACVVACVASDIAACAKACDAASSAANSVASLSADLANRVTYQTIDRALGPPFGISFLAFFVSFIIFLGSAWRKYPGPDHVSLAQSEGIDLVDGLCNRKSKEKKDKAIAVQAVLQRLSKTALSPIDNTQSLEYIYKQLCINLMEVTGSLQFLLPASLNRFHEHPSWVPNWSADFDSFWLKSTLFRDKPATATPGSKAYWKLDPRKDNILIVRGRQISKGIFIGKTFEEHNNASTSFKRKTELYLRF</sequence>
<evidence type="ECO:0000313" key="3">
    <source>
        <dbReference type="EMBL" id="KAF2108510.1"/>
    </source>
</evidence>
<feature type="transmembrane region" description="Helical" evidence="1">
    <location>
        <begin position="455"/>
        <end position="474"/>
    </location>
</feature>
<dbReference type="InterPro" id="IPR010730">
    <property type="entry name" value="HET"/>
</dbReference>
<dbReference type="Proteomes" id="UP000799770">
    <property type="component" value="Unassembled WGS sequence"/>
</dbReference>
<name>A0A6A5YNF6_9PLEO</name>
<feature type="transmembrane region" description="Helical" evidence="1">
    <location>
        <begin position="351"/>
        <end position="374"/>
    </location>
</feature>
<gene>
    <name evidence="3" type="ORF">BDV96DRAFT_652759</name>
</gene>
<dbReference type="Pfam" id="PF06985">
    <property type="entry name" value="HET"/>
    <property type="match status" value="1"/>
</dbReference>
<dbReference type="PANTHER" id="PTHR24148">
    <property type="entry name" value="ANKYRIN REPEAT DOMAIN-CONTAINING PROTEIN 39 HOMOLOG-RELATED"/>
    <property type="match status" value="1"/>
</dbReference>
<evidence type="ECO:0000256" key="1">
    <source>
        <dbReference type="SAM" id="Phobius"/>
    </source>
</evidence>
<dbReference type="OrthoDB" id="3742224at2759"/>
<evidence type="ECO:0000259" key="2">
    <source>
        <dbReference type="Pfam" id="PF06985"/>
    </source>
</evidence>
<keyword evidence="1" id="KW-0812">Transmembrane</keyword>
<evidence type="ECO:0000313" key="4">
    <source>
        <dbReference type="Proteomes" id="UP000799770"/>
    </source>
</evidence>
<organism evidence="3 4">
    <name type="scientific">Lophiotrema nucula</name>
    <dbReference type="NCBI Taxonomy" id="690887"/>
    <lineage>
        <taxon>Eukaryota</taxon>
        <taxon>Fungi</taxon>
        <taxon>Dikarya</taxon>
        <taxon>Ascomycota</taxon>
        <taxon>Pezizomycotina</taxon>
        <taxon>Dothideomycetes</taxon>
        <taxon>Pleosporomycetidae</taxon>
        <taxon>Pleosporales</taxon>
        <taxon>Lophiotremataceae</taxon>
        <taxon>Lophiotrema</taxon>
    </lineage>
</organism>
<keyword evidence="4" id="KW-1185">Reference proteome</keyword>
<dbReference type="PANTHER" id="PTHR24148:SF64">
    <property type="entry name" value="HETEROKARYON INCOMPATIBILITY DOMAIN-CONTAINING PROTEIN"/>
    <property type="match status" value="1"/>
</dbReference>
<keyword evidence="1" id="KW-0472">Membrane</keyword>
<reference evidence="3" key="1">
    <citation type="journal article" date="2020" name="Stud. Mycol.">
        <title>101 Dothideomycetes genomes: a test case for predicting lifestyles and emergence of pathogens.</title>
        <authorList>
            <person name="Haridas S."/>
            <person name="Albert R."/>
            <person name="Binder M."/>
            <person name="Bloem J."/>
            <person name="Labutti K."/>
            <person name="Salamov A."/>
            <person name="Andreopoulos B."/>
            <person name="Baker S."/>
            <person name="Barry K."/>
            <person name="Bills G."/>
            <person name="Bluhm B."/>
            <person name="Cannon C."/>
            <person name="Castanera R."/>
            <person name="Culley D."/>
            <person name="Daum C."/>
            <person name="Ezra D."/>
            <person name="Gonzalez J."/>
            <person name="Henrissat B."/>
            <person name="Kuo A."/>
            <person name="Liang C."/>
            <person name="Lipzen A."/>
            <person name="Lutzoni F."/>
            <person name="Magnuson J."/>
            <person name="Mondo S."/>
            <person name="Nolan M."/>
            <person name="Ohm R."/>
            <person name="Pangilinan J."/>
            <person name="Park H.-J."/>
            <person name="Ramirez L."/>
            <person name="Alfaro M."/>
            <person name="Sun H."/>
            <person name="Tritt A."/>
            <person name="Yoshinaga Y."/>
            <person name="Zwiers L.-H."/>
            <person name="Turgeon B."/>
            <person name="Goodwin S."/>
            <person name="Spatafora J."/>
            <person name="Crous P."/>
            <person name="Grigoriev I."/>
        </authorList>
    </citation>
    <scope>NUCLEOTIDE SEQUENCE</scope>
    <source>
        <strain evidence="3">CBS 627.86</strain>
    </source>
</reference>
<protein>
    <submittedName>
        <fullName evidence="3">Heterokaryon incompatibility protein-domain-containing protein</fullName>
    </submittedName>
</protein>